<dbReference type="Pfam" id="PF00498">
    <property type="entry name" value="FHA"/>
    <property type="match status" value="1"/>
</dbReference>
<proteinExistence type="predicted"/>
<reference evidence="4 5" key="1">
    <citation type="submission" date="2020-07" db="EMBL/GenBank/DDBJ databases">
        <title>Sequencing the genomes of 1000 actinobacteria strains.</title>
        <authorList>
            <person name="Klenk H.-P."/>
        </authorList>
    </citation>
    <scope>NUCLEOTIDE SEQUENCE [LARGE SCALE GENOMIC DNA]</scope>
    <source>
        <strain evidence="4 5">DSM 10309</strain>
    </source>
</reference>
<feature type="domain" description="FHA" evidence="3">
    <location>
        <begin position="1"/>
        <end position="66"/>
    </location>
</feature>
<dbReference type="RefSeq" id="WP_182501158.1">
    <property type="nucleotide sequence ID" value="NZ_BAAAHR010000003.1"/>
</dbReference>
<evidence type="ECO:0000313" key="4">
    <source>
        <dbReference type="EMBL" id="MBA8814009.1"/>
    </source>
</evidence>
<feature type="region of interest" description="Disordered" evidence="2">
    <location>
        <begin position="1"/>
        <end position="34"/>
    </location>
</feature>
<dbReference type="Proteomes" id="UP000522688">
    <property type="component" value="Unassembled WGS sequence"/>
</dbReference>
<dbReference type="InterPro" id="IPR000253">
    <property type="entry name" value="FHA_dom"/>
</dbReference>
<evidence type="ECO:0000256" key="2">
    <source>
        <dbReference type="SAM" id="MobiDB-lite"/>
    </source>
</evidence>
<dbReference type="PROSITE" id="PS50006">
    <property type="entry name" value="FHA_DOMAIN"/>
    <property type="match status" value="1"/>
</dbReference>
<organism evidence="4 5">
    <name type="scientific">Frigoribacterium faeni</name>
    <dbReference type="NCBI Taxonomy" id="145483"/>
    <lineage>
        <taxon>Bacteria</taxon>
        <taxon>Bacillati</taxon>
        <taxon>Actinomycetota</taxon>
        <taxon>Actinomycetes</taxon>
        <taxon>Micrococcales</taxon>
        <taxon>Microbacteriaceae</taxon>
        <taxon>Frigoribacterium</taxon>
    </lineage>
</organism>
<dbReference type="CDD" id="cd00060">
    <property type="entry name" value="FHA"/>
    <property type="match status" value="1"/>
</dbReference>
<comment type="caution">
    <text evidence="4">The sequence shown here is derived from an EMBL/GenBank/DDBJ whole genome shotgun (WGS) entry which is preliminary data.</text>
</comment>
<evidence type="ECO:0000259" key="3">
    <source>
        <dbReference type="PROSITE" id="PS50006"/>
    </source>
</evidence>
<feature type="compositionally biased region" description="Low complexity" evidence="2">
    <location>
        <begin position="1"/>
        <end position="16"/>
    </location>
</feature>
<keyword evidence="1" id="KW-0597">Phosphoprotein</keyword>
<gene>
    <name evidence="4" type="ORF">FB463_002258</name>
</gene>
<dbReference type="InterPro" id="IPR008984">
    <property type="entry name" value="SMAD_FHA_dom_sf"/>
</dbReference>
<dbReference type="AlphaFoldDB" id="A0A7W3JJR1"/>
<evidence type="ECO:0000256" key="1">
    <source>
        <dbReference type="ARBA" id="ARBA00022553"/>
    </source>
</evidence>
<evidence type="ECO:0000313" key="5">
    <source>
        <dbReference type="Proteomes" id="UP000522688"/>
    </source>
</evidence>
<dbReference type="SUPFAM" id="SSF49879">
    <property type="entry name" value="SMAD/FHA domain"/>
    <property type="match status" value="1"/>
</dbReference>
<dbReference type="EMBL" id="JACGWW010000002">
    <property type="protein sequence ID" value="MBA8814009.1"/>
    <property type="molecule type" value="Genomic_DNA"/>
</dbReference>
<protein>
    <submittedName>
        <fullName evidence="4">Putative component of type VI protein secretion system</fullName>
    </submittedName>
</protein>
<accession>A0A7W3JJR1</accession>
<dbReference type="Gene3D" id="2.60.200.20">
    <property type="match status" value="1"/>
</dbReference>
<sequence>MIGRRSSGPPRASSAPEATVPPDGDSLVTISDPTRSLSRRHVRVAARADGSVWADDLDSGNGTVLESAGGPARALTPHEPVRIVSRDALVLGDHRIRVVRRPPGAPADP</sequence>
<name>A0A7W3JJR1_9MICO</name>